<dbReference type="Proteomes" id="UP000887540">
    <property type="component" value="Unplaced"/>
</dbReference>
<dbReference type="WBParaSite" id="ACRNAN_scaffold18188.g30473.t1">
    <property type="protein sequence ID" value="ACRNAN_scaffold18188.g30473.t1"/>
    <property type="gene ID" value="ACRNAN_scaffold18188.g30473"/>
</dbReference>
<organism evidence="2 3">
    <name type="scientific">Acrobeloides nanus</name>
    <dbReference type="NCBI Taxonomy" id="290746"/>
    <lineage>
        <taxon>Eukaryota</taxon>
        <taxon>Metazoa</taxon>
        <taxon>Ecdysozoa</taxon>
        <taxon>Nematoda</taxon>
        <taxon>Chromadorea</taxon>
        <taxon>Rhabditida</taxon>
        <taxon>Tylenchina</taxon>
        <taxon>Cephalobomorpha</taxon>
        <taxon>Cephaloboidea</taxon>
        <taxon>Cephalobidae</taxon>
        <taxon>Acrobeloides</taxon>
    </lineage>
</organism>
<evidence type="ECO:0000313" key="3">
    <source>
        <dbReference type="WBParaSite" id="ACRNAN_scaffold18188.g30473.t1"/>
    </source>
</evidence>
<dbReference type="PANTHER" id="PTHR11034">
    <property type="entry name" value="N-MYC DOWNSTREAM REGULATED"/>
    <property type="match status" value="1"/>
</dbReference>
<dbReference type="Gene3D" id="3.40.50.1820">
    <property type="entry name" value="alpha/beta hydrolase"/>
    <property type="match status" value="1"/>
</dbReference>
<protein>
    <submittedName>
        <fullName evidence="3">Uncharacterized protein</fullName>
    </submittedName>
</protein>
<accession>A0A914D461</accession>
<comment type="similarity">
    <text evidence="1">Belongs to the NDRG family.</text>
</comment>
<dbReference type="InterPro" id="IPR004142">
    <property type="entry name" value="NDRG"/>
</dbReference>
<keyword evidence="2" id="KW-1185">Reference proteome</keyword>
<evidence type="ECO:0000313" key="2">
    <source>
        <dbReference type="Proteomes" id="UP000887540"/>
    </source>
</evidence>
<reference evidence="3" key="1">
    <citation type="submission" date="2022-11" db="UniProtKB">
        <authorList>
            <consortium name="WormBaseParasite"/>
        </authorList>
    </citation>
    <scope>IDENTIFICATION</scope>
</reference>
<evidence type="ECO:0000256" key="1">
    <source>
        <dbReference type="ARBA" id="ARBA00005598"/>
    </source>
</evidence>
<dbReference type="Pfam" id="PF03096">
    <property type="entry name" value="Ndr"/>
    <property type="match status" value="1"/>
</dbReference>
<sequence>MRFFGSVPQKLGFKYGPGLFIKLQFLKFLAQDNFGHFFKHDTGNIFNQAFCIYNINAPGQELNAKPFASDYRFPSVDDLVKLIEDVVDYFNLKNFVGLGVGAGAHLMLRYGIRNPNEMAALILINCVETTTGWIEWTQEKLNVELLKDIGMTKFTENYLLWHHLGHHLYVCPREEIDEFRVYFEDRPNPVNVAAFIDSYLNRSDIEINKHPCKVPVLQIVGERSAFVQDAEDLHTKLSPMATEFLKLSGCGGNVLNEKPAKVTEALLLFLQGVGLVPWLDIHESVKKISEKFVQKSSL</sequence>
<dbReference type="AlphaFoldDB" id="A0A914D461"/>
<name>A0A914D461_9BILA</name>
<dbReference type="SUPFAM" id="SSF53474">
    <property type="entry name" value="alpha/beta-Hydrolases"/>
    <property type="match status" value="1"/>
</dbReference>
<dbReference type="InterPro" id="IPR029058">
    <property type="entry name" value="AB_hydrolase_fold"/>
</dbReference>
<proteinExistence type="inferred from homology"/>